<feature type="non-terminal residue" evidence="5">
    <location>
        <position position="503"/>
    </location>
</feature>
<dbReference type="Proteomes" id="UP000574390">
    <property type="component" value="Unassembled WGS sequence"/>
</dbReference>
<feature type="compositionally biased region" description="Acidic residues" evidence="4">
    <location>
        <begin position="152"/>
        <end position="167"/>
    </location>
</feature>
<dbReference type="GO" id="GO:0000481">
    <property type="term" value="P:maturation of 5S rRNA"/>
    <property type="evidence" value="ECO:0007669"/>
    <property type="project" value="TreeGrafter"/>
</dbReference>
<name>A0A7J6SKE3_PEROL</name>
<sequence length="503" mass="55884">AWDPTLHWDDNEDEENGGGGDGILDKYTTVEERAAADARRRGFTLAVSSSTQNGEQTLRPELTQDVEARLKELTEENKRRAMMQSVSGGNIHIQSDVMDTKEAAKFIKRRNKEARKAMRRRTSKLREEDNKDEAGGDIVIPPPKRTMGATDAGDDDEDDLQDAEEDQELYRQLERQKMVEQKVKARSLVKEELVEGSEGPAAAAGCVIDLDTGASYVQSHLGAEVKDEKMEGGDDDDDDHLQQQGGKNDDNGGGGGRMSRASEFCASIQTPVELKQAQKDEEFAAQRAYRESRRRMLKGAARRGVELGAESTGGKQSETASSTTSEHRDDDDDDMELSSNATGEAVEDEEEEAPDHDFEARDEAMQDQKVDDGAACAIRYFVERGMMSGDQDSFNSYDPGKRPMTSEEAELRIDHRDEFGRVQSAKEAFRTMSWRFHGKGPHWKNVERRVNRIQNDIKRRQETSQVAPTLRALERVQKQEGNSYMLLTGATAAPGGGSAPSRG</sequence>
<protein>
    <submittedName>
        <fullName evidence="5">Uncharacterized protein</fullName>
    </submittedName>
</protein>
<comment type="caution">
    <text evidence="5">The sequence shown here is derived from an EMBL/GenBank/DDBJ whole genome shotgun (WGS) entry which is preliminary data.</text>
</comment>
<evidence type="ECO:0000256" key="2">
    <source>
        <dbReference type="ARBA" id="ARBA00006076"/>
    </source>
</evidence>
<evidence type="ECO:0000256" key="3">
    <source>
        <dbReference type="ARBA" id="ARBA00023242"/>
    </source>
</evidence>
<dbReference type="PANTHER" id="PTHR14152">
    <property type="entry name" value="SQUAMOUS CELL CARCINOMA ANTIGEN RECOGNISED BY CYTOTOXIC T LYMPHOCYTES"/>
    <property type="match status" value="1"/>
</dbReference>
<feature type="region of interest" description="Disordered" evidence="4">
    <location>
        <begin position="294"/>
        <end position="372"/>
    </location>
</feature>
<dbReference type="EMBL" id="JABANM010014098">
    <property type="protein sequence ID" value="KAF4733207.1"/>
    <property type="molecule type" value="Genomic_DNA"/>
</dbReference>
<feature type="region of interest" description="Disordered" evidence="4">
    <location>
        <begin position="388"/>
        <end position="418"/>
    </location>
</feature>
<dbReference type="GO" id="GO:0046540">
    <property type="term" value="C:U4/U6 x U5 tri-snRNP complex"/>
    <property type="evidence" value="ECO:0007669"/>
    <property type="project" value="TreeGrafter"/>
</dbReference>
<dbReference type="AlphaFoldDB" id="A0A7J6SKE3"/>
<evidence type="ECO:0000256" key="4">
    <source>
        <dbReference type="SAM" id="MobiDB-lite"/>
    </source>
</evidence>
<dbReference type="InterPro" id="IPR005011">
    <property type="entry name" value="SNU66/SART1"/>
</dbReference>
<feature type="compositionally biased region" description="Basic and acidic residues" evidence="4">
    <location>
        <begin position="124"/>
        <end position="134"/>
    </location>
</feature>
<feature type="compositionally biased region" description="Basic and acidic residues" evidence="4">
    <location>
        <begin position="399"/>
        <end position="418"/>
    </location>
</feature>
<gene>
    <name evidence="5" type="ORF">FOZ62_015406</name>
</gene>
<keyword evidence="3" id="KW-0539">Nucleus</keyword>
<evidence type="ECO:0000313" key="6">
    <source>
        <dbReference type="Proteomes" id="UP000574390"/>
    </source>
</evidence>
<feature type="compositionally biased region" description="Polar residues" evidence="4">
    <location>
        <begin position="313"/>
        <end position="324"/>
    </location>
</feature>
<feature type="compositionally biased region" description="Basic residues" evidence="4">
    <location>
        <begin position="112"/>
        <end position="123"/>
    </location>
</feature>
<evidence type="ECO:0000313" key="5">
    <source>
        <dbReference type="EMBL" id="KAF4733207.1"/>
    </source>
</evidence>
<accession>A0A7J6SKE3</accession>
<evidence type="ECO:0000256" key="1">
    <source>
        <dbReference type="ARBA" id="ARBA00004123"/>
    </source>
</evidence>
<feature type="compositionally biased region" description="Basic and acidic residues" evidence="4">
    <location>
        <begin position="355"/>
        <end position="372"/>
    </location>
</feature>
<feature type="compositionally biased region" description="Basic and acidic residues" evidence="4">
    <location>
        <begin position="223"/>
        <end position="232"/>
    </location>
</feature>
<comment type="subcellular location">
    <subcellularLocation>
        <location evidence="1">Nucleus</location>
    </subcellularLocation>
</comment>
<dbReference type="PANTHER" id="PTHR14152:SF5">
    <property type="entry name" value="U4_U6.U5 TRI-SNRNP-ASSOCIATED PROTEIN 1"/>
    <property type="match status" value="1"/>
</dbReference>
<feature type="compositionally biased region" description="Acidic residues" evidence="4">
    <location>
        <begin position="345"/>
        <end position="354"/>
    </location>
</feature>
<feature type="region of interest" description="Disordered" evidence="4">
    <location>
        <begin position="112"/>
        <end position="182"/>
    </location>
</feature>
<proteinExistence type="inferred from homology"/>
<dbReference type="Pfam" id="PF03343">
    <property type="entry name" value="SART-1"/>
    <property type="match status" value="2"/>
</dbReference>
<feature type="region of interest" description="Disordered" evidence="4">
    <location>
        <begin position="1"/>
        <end position="24"/>
    </location>
</feature>
<feature type="compositionally biased region" description="Basic and acidic residues" evidence="4">
    <location>
        <begin position="168"/>
        <end position="182"/>
    </location>
</feature>
<feature type="region of interest" description="Disordered" evidence="4">
    <location>
        <begin position="222"/>
        <end position="264"/>
    </location>
</feature>
<organism evidence="5 6">
    <name type="scientific">Perkinsus olseni</name>
    <name type="common">Perkinsus atlanticus</name>
    <dbReference type="NCBI Taxonomy" id="32597"/>
    <lineage>
        <taxon>Eukaryota</taxon>
        <taxon>Sar</taxon>
        <taxon>Alveolata</taxon>
        <taxon>Perkinsozoa</taxon>
        <taxon>Perkinsea</taxon>
        <taxon>Perkinsida</taxon>
        <taxon>Perkinsidae</taxon>
        <taxon>Perkinsus</taxon>
    </lineage>
</organism>
<comment type="similarity">
    <text evidence="2">Belongs to the SNU66/SART1 family.</text>
</comment>
<reference evidence="5 6" key="1">
    <citation type="submission" date="2020-04" db="EMBL/GenBank/DDBJ databases">
        <title>Perkinsus olseni comparative genomics.</title>
        <authorList>
            <person name="Bogema D.R."/>
        </authorList>
    </citation>
    <scope>NUCLEOTIDE SEQUENCE [LARGE SCALE GENOMIC DNA]</scope>
    <source>
        <strain evidence="5">ATCC PRA-205</strain>
    </source>
</reference>
<dbReference type="GO" id="GO:0045292">
    <property type="term" value="P:mRNA cis splicing, via spliceosome"/>
    <property type="evidence" value="ECO:0007669"/>
    <property type="project" value="TreeGrafter"/>
</dbReference>